<organism evidence="1 2">
    <name type="scientific">Kitasatospora kazusensis</name>
    <dbReference type="NCBI Taxonomy" id="407974"/>
    <lineage>
        <taxon>Bacteria</taxon>
        <taxon>Bacillati</taxon>
        <taxon>Actinomycetota</taxon>
        <taxon>Actinomycetes</taxon>
        <taxon>Kitasatosporales</taxon>
        <taxon>Streptomycetaceae</taxon>
        <taxon>Kitasatospora</taxon>
    </lineage>
</organism>
<sequence length="139" mass="15213">MSVAVESQSGPAEPRAVMRYEVVAAAGSHALRDVVLGEFCTLPDDSGQPVLLAFPDAYHARLWLMTADTRKQYAVSATRVRAKGRKGPTEEHSDWLLFDLYAPVPRGSADGPEAPDLVAAERARQATLNAERGRNRHHH</sequence>
<comment type="caution">
    <text evidence="1">The sequence shown here is derived from an EMBL/GenBank/DDBJ whole genome shotgun (WGS) entry which is preliminary data.</text>
</comment>
<protein>
    <submittedName>
        <fullName evidence="1">Uncharacterized protein</fullName>
    </submittedName>
</protein>
<evidence type="ECO:0000313" key="2">
    <source>
        <dbReference type="Proteomes" id="UP001422759"/>
    </source>
</evidence>
<keyword evidence="2" id="KW-1185">Reference proteome</keyword>
<dbReference type="RefSeq" id="WP_344468311.1">
    <property type="nucleotide sequence ID" value="NZ_BAAANT010000038.1"/>
</dbReference>
<dbReference type="Proteomes" id="UP001422759">
    <property type="component" value="Unassembled WGS sequence"/>
</dbReference>
<name>A0ABN3A3W0_9ACTN</name>
<accession>A0ABN3A3W0</accession>
<proteinExistence type="predicted"/>
<reference evidence="1 2" key="1">
    <citation type="journal article" date="2019" name="Int. J. Syst. Evol. Microbiol.">
        <title>The Global Catalogue of Microorganisms (GCM) 10K type strain sequencing project: providing services to taxonomists for standard genome sequencing and annotation.</title>
        <authorList>
            <consortium name="The Broad Institute Genomics Platform"/>
            <consortium name="The Broad Institute Genome Sequencing Center for Infectious Disease"/>
            <person name="Wu L."/>
            <person name="Ma J."/>
        </authorList>
    </citation>
    <scope>NUCLEOTIDE SEQUENCE [LARGE SCALE GENOMIC DNA]</scope>
    <source>
        <strain evidence="1 2">JCM 14560</strain>
    </source>
</reference>
<gene>
    <name evidence="1" type="ORF">GCM10009760_51160</name>
</gene>
<evidence type="ECO:0000313" key="1">
    <source>
        <dbReference type="EMBL" id="GAA2153444.1"/>
    </source>
</evidence>
<dbReference type="EMBL" id="BAAANT010000038">
    <property type="protein sequence ID" value="GAA2153444.1"/>
    <property type="molecule type" value="Genomic_DNA"/>
</dbReference>